<reference evidence="2" key="1">
    <citation type="journal article" date="2015" name="Int. J. Syst. Evol. Microbiol.">
        <title>Rhizobium alvei sp. nov., isolated from a freshwater river.</title>
        <authorList>
            <person name="Sheu S.Y."/>
            <person name="Huang H.W."/>
            <person name="Young C.C."/>
            <person name="Chen W.M."/>
        </authorList>
    </citation>
    <scope>NUCLEOTIDE SEQUENCE</scope>
    <source>
        <strain evidence="2">TNR-22</strain>
    </source>
</reference>
<dbReference type="EMBL" id="JAUOZU010000006">
    <property type="protein sequence ID" value="MDO6963994.1"/>
    <property type="molecule type" value="Genomic_DNA"/>
</dbReference>
<dbReference type="Pfam" id="PF01381">
    <property type="entry name" value="HTH_3"/>
    <property type="match status" value="1"/>
</dbReference>
<comment type="caution">
    <text evidence="2">The sequence shown here is derived from an EMBL/GenBank/DDBJ whole genome shotgun (WGS) entry which is preliminary data.</text>
</comment>
<evidence type="ECO:0000313" key="3">
    <source>
        <dbReference type="Proteomes" id="UP001174932"/>
    </source>
</evidence>
<dbReference type="Proteomes" id="UP001174932">
    <property type="component" value="Unassembled WGS sequence"/>
</dbReference>
<dbReference type="Gene3D" id="1.10.260.40">
    <property type="entry name" value="lambda repressor-like DNA-binding domains"/>
    <property type="match status" value="1"/>
</dbReference>
<reference evidence="2" key="2">
    <citation type="submission" date="2023-07" db="EMBL/GenBank/DDBJ databases">
        <authorList>
            <person name="Shen H."/>
        </authorList>
    </citation>
    <scope>NUCLEOTIDE SEQUENCE</scope>
    <source>
        <strain evidence="2">TNR-22</strain>
    </source>
</reference>
<name>A0ABT8YJW9_9HYPH</name>
<proteinExistence type="predicted"/>
<accession>A0ABT8YJW9</accession>
<dbReference type="InterPro" id="IPR001387">
    <property type="entry name" value="Cro/C1-type_HTH"/>
</dbReference>
<sequence length="80" mass="8497">MSLSPEQSRAARGLLDWSQTQLAKASNLSESTVRDFEKGRRIPSINNLAAVERALEAAGVVFLADGETTVGGPGVRLKSL</sequence>
<gene>
    <name evidence="2" type="ORF">Q4481_08500</name>
</gene>
<keyword evidence="3" id="KW-1185">Reference proteome</keyword>
<dbReference type="SMART" id="SM00530">
    <property type="entry name" value="HTH_XRE"/>
    <property type="match status" value="1"/>
</dbReference>
<dbReference type="RefSeq" id="WP_304375910.1">
    <property type="nucleotide sequence ID" value="NZ_JAUOZU010000006.1"/>
</dbReference>
<evidence type="ECO:0000313" key="2">
    <source>
        <dbReference type="EMBL" id="MDO6963994.1"/>
    </source>
</evidence>
<protein>
    <submittedName>
        <fullName evidence="2">Helix-turn-helix transcriptional regulator</fullName>
    </submittedName>
</protein>
<dbReference type="SUPFAM" id="SSF47413">
    <property type="entry name" value="lambda repressor-like DNA-binding domains"/>
    <property type="match status" value="1"/>
</dbReference>
<dbReference type="CDD" id="cd00093">
    <property type="entry name" value="HTH_XRE"/>
    <property type="match status" value="1"/>
</dbReference>
<feature type="domain" description="HTH cro/C1-type" evidence="1">
    <location>
        <begin position="9"/>
        <end position="62"/>
    </location>
</feature>
<organism evidence="2 3">
    <name type="scientific">Rhizobium alvei</name>
    <dbReference type="NCBI Taxonomy" id="1132659"/>
    <lineage>
        <taxon>Bacteria</taxon>
        <taxon>Pseudomonadati</taxon>
        <taxon>Pseudomonadota</taxon>
        <taxon>Alphaproteobacteria</taxon>
        <taxon>Hyphomicrobiales</taxon>
        <taxon>Rhizobiaceae</taxon>
        <taxon>Rhizobium/Agrobacterium group</taxon>
        <taxon>Rhizobium</taxon>
    </lineage>
</organism>
<dbReference type="InterPro" id="IPR010982">
    <property type="entry name" value="Lambda_DNA-bd_dom_sf"/>
</dbReference>
<evidence type="ECO:0000259" key="1">
    <source>
        <dbReference type="PROSITE" id="PS50943"/>
    </source>
</evidence>
<dbReference type="PROSITE" id="PS50943">
    <property type="entry name" value="HTH_CROC1"/>
    <property type="match status" value="1"/>
</dbReference>